<name>A0ACB9GBE0_CICIN</name>
<dbReference type="EMBL" id="CM042010">
    <property type="protein sequence ID" value="KAI3780803.1"/>
    <property type="molecule type" value="Genomic_DNA"/>
</dbReference>
<gene>
    <name evidence="1" type="ORF">L2E82_10794</name>
</gene>
<dbReference type="Proteomes" id="UP001055811">
    <property type="component" value="Linkage Group LG02"/>
</dbReference>
<sequence>MEDDIPLGHRPIHTAEIDYDLLFDAPVTAKDAEVIHSPDAIQQIISASEPSTSSEPTTSDHQSNPPIITSTVEGEPSHPSSNHQTQKDPSHPATSEGESRLPTHVDGIPQSEGDHQPSEDTLSANVPSEDTLINTALDNPPVFIFEADENASTEESQNQNVSPEDTNFIRDISPPISDPALLPRLNKWTRSHPPNQIIGDPSSKVQTRSKKSIQDECHYAAYISKVEPKTVLDALDDNWIKAMQEELSEFKRNNVWDLVPRPSNHRVIGTRWVFRNKLDDMGTVVRNKARLVAKGYSQIEGLDYDETYAPVARLEAIRIFLAYVAHKNIIIHHMDVKSAFLQGDLQETVYLQQPPGFEDLSRPNHVYRLNKAVYGLKQSPKAWYETLSNFLVSSGYRRGIIDPTFFVRSHKNHIMIVQVYVDDIIFGSTNQAMVDEFAKVMTDKFHMRINREINFFLGLQIKQTKRGIFIHQEEYTNELLKKISLENCSTVKVLISTNHKIFADSDGESVDHKLYRGMIGSLLYLIASRPDIMFSTCLCARYQAVPKMSHLTAIKKIFKYLKGTKVMGLWYPIGDNFKLQAFTDSDHAGCKLDRKSTSGGCQFLGGRLVSWSSKKQNRVALSSAEAEYVAASTCCSQVLWIKTQLVDYGYKFLQVPIYCDSKSAIAISHNPIQHSMMKHIDLRYHFIKDQILEGNIELYFIHTDEQVADVFTKALDSTKFNNFLDKLGMLNPDSDFFRE</sequence>
<proteinExistence type="predicted"/>
<keyword evidence="2" id="KW-1185">Reference proteome</keyword>
<accession>A0ACB9GBE0</accession>
<evidence type="ECO:0000313" key="2">
    <source>
        <dbReference type="Proteomes" id="UP001055811"/>
    </source>
</evidence>
<reference evidence="1 2" key="2">
    <citation type="journal article" date="2022" name="Mol. Ecol. Resour.">
        <title>The genomes of chicory, endive, great burdock and yacon provide insights into Asteraceae paleo-polyploidization history and plant inulin production.</title>
        <authorList>
            <person name="Fan W."/>
            <person name="Wang S."/>
            <person name="Wang H."/>
            <person name="Wang A."/>
            <person name="Jiang F."/>
            <person name="Liu H."/>
            <person name="Zhao H."/>
            <person name="Xu D."/>
            <person name="Zhang Y."/>
        </authorList>
    </citation>
    <scope>NUCLEOTIDE SEQUENCE [LARGE SCALE GENOMIC DNA]</scope>
    <source>
        <strain evidence="2">cv. Punajuju</strain>
        <tissue evidence="1">Leaves</tissue>
    </source>
</reference>
<reference evidence="2" key="1">
    <citation type="journal article" date="2022" name="Mol. Ecol. Resour.">
        <title>The genomes of chicory, endive, great burdock and yacon provide insights into Asteraceae palaeo-polyploidization history and plant inulin production.</title>
        <authorList>
            <person name="Fan W."/>
            <person name="Wang S."/>
            <person name="Wang H."/>
            <person name="Wang A."/>
            <person name="Jiang F."/>
            <person name="Liu H."/>
            <person name="Zhao H."/>
            <person name="Xu D."/>
            <person name="Zhang Y."/>
        </authorList>
    </citation>
    <scope>NUCLEOTIDE SEQUENCE [LARGE SCALE GENOMIC DNA]</scope>
    <source>
        <strain evidence="2">cv. Punajuju</strain>
    </source>
</reference>
<comment type="caution">
    <text evidence="1">The sequence shown here is derived from an EMBL/GenBank/DDBJ whole genome shotgun (WGS) entry which is preliminary data.</text>
</comment>
<evidence type="ECO:0000313" key="1">
    <source>
        <dbReference type="EMBL" id="KAI3780803.1"/>
    </source>
</evidence>
<organism evidence="1 2">
    <name type="scientific">Cichorium intybus</name>
    <name type="common">Chicory</name>
    <dbReference type="NCBI Taxonomy" id="13427"/>
    <lineage>
        <taxon>Eukaryota</taxon>
        <taxon>Viridiplantae</taxon>
        <taxon>Streptophyta</taxon>
        <taxon>Embryophyta</taxon>
        <taxon>Tracheophyta</taxon>
        <taxon>Spermatophyta</taxon>
        <taxon>Magnoliopsida</taxon>
        <taxon>eudicotyledons</taxon>
        <taxon>Gunneridae</taxon>
        <taxon>Pentapetalae</taxon>
        <taxon>asterids</taxon>
        <taxon>campanulids</taxon>
        <taxon>Asterales</taxon>
        <taxon>Asteraceae</taxon>
        <taxon>Cichorioideae</taxon>
        <taxon>Cichorieae</taxon>
        <taxon>Cichoriinae</taxon>
        <taxon>Cichorium</taxon>
    </lineage>
</organism>
<protein>
    <submittedName>
        <fullName evidence="1">Uncharacterized protein</fullName>
    </submittedName>
</protein>